<evidence type="ECO:0008006" key="4">
    <source>
        <dbReference type="Google" id="ProtNLM"/>
    </source>
</evidence>
<comment type="caution">
    <text evidence="2">The sequence shown here is derived from an EMBL/GenBank/DDBJ whole genome shotgun (WGS) entry which is preliminary data.</text>
</comment>
<protein>
    <recommendedName>
        <fullName evidence="4">BHLH domain-containing protein</fullName>
    </recommendedName>
</protein>
<proteinExistence type="predicted"/>
<dbReference type="PANTHER" id="PTHR36066">
    <property type="entry name" value="TRANSCRIPTION FACTOR BHLH145"/>
    <property type="match status" value="1"/>
</dbReference>
<dbReference type="Gramene" id="OE9A102709T4">
    <property type="protein sequence ID" value="OE9A102709C4"/>
    <property type="gene ID" value="OE9A102709"/>
</dbReference>
<dbReference type="Proteomes" id="UP000594638">
    <property type="component" value="Unassembled WGS sequence"/>
</dbReference>
<dbReference type="Gramene" id="OE9A102709T2">
    <property type="protein sequence ID" value="OE9A102709C2"/>
    <property type="gene ID" value="OE9A102709"/>
</dbReference>
<evidence type="ECO:0000313" key="2">
    <source>
        <dbReference type="EMBL" id="CAA3024719.1"/>
    </source>
</evidence>
<dbReference type="Gramene" id="OE9A102709T3">
    <property type="protein sequence ID" value="OE9A102709C3"/>
    <property type="gene ID" value="OE9A102709"/>
</dbReference>
<keyword evidence="3" id="KW-1185">Reference proteome</keyword>
<dbReference type="AlphaFoldDB" id="A0A8S0V4F4"/>
<sequence>MEKDSGSWFHHQHQNQQSSTRNFWGSPINMGSLNPKPAYMNPYCIEDSTTGTFPLFPLQQLKPSELNNYPNWFYCTSHFRQAYAPVLNSLSREELPAGSLENLGQKGRPDMCSACNQKKFLVFDQSGDKTTLLYSSGAKILVQCATSWRPKPAATPNLVEEEPRDITSPLGPIFKDECIEYKFGNDLESEMHEDTEELNALLGSDSDSECSEDDEETSTGHSPSTMTDNNIQEMVQEKSDRGSNSVVPPKRQKLLDLGYVVPSLVHSSRSLKTHTCSELENDAEESSCGSGNNQELKKLCSLSGRKRSRIEIIHETVNILQSIIPSGKGKNAIGVIDEAIDYLRSLKVEARDLGLDTL</sequence>
<evidence type="ECO:0000256" key="1">
    <source>
        <dbReference type="SAM" id="MobiDB-lite"/>
    </source>
</evidence>
<feature type="compositionally biased region" description="Acidic residues" evidence="1">
    <location>
        <begin position="206"/>
        <end position="217"/>
    </location>
</feature>
<dbReference type="InterPro" id="IPR037546">
    <property type="entry name" value="SAC51-like"/>
</dbReference>
<organism evidence="2 3">
    <name type="scientific">Olea europaea subsp. europaea</name>
    <dbReference type="NCBI Taxonomy" id="158383"/>
    <lineage>
        <taxon>Eukaryota</taxon>
        <taxon>Viridiplantae</taxon>
        <taxon>Streptophyta</taxon>
        <taxon>Embryophyta</taxon>
        <taxon>Tracheophyta</taxon>
        <taxon>Spermatophyta</taxon>
        <taxon>Magnoliopsida</taxon>
        <taxon>eudicotyledons</taxon>
        <taxon>Gunneridae</taxon>
        <taxon>Pentapetalae</taxon>
        <taxon>asterids</taxon>
        <taxon>lamiids</taxon>
        <taxon>Lamiales</taxon>
        <taxon>Oleaceae</taxon>
        <taxon>Oleeae</taxon>
        <taxon>Olea</taxon>
    </lineage>
</organism>
<feature type="region of interest" description="Disordered" evidence="1">
    <location>
        <begin position="203"/>
        <end position="229"/>
    </location>
</feature>
<name>A0A8S0V4F4_OLEEU</name>
<dbReference type="OrthoDB" id="777433at2759"/>
<accession>A0A8S0V4F4</accession>
<feature type="compositionally biased region" description="Polar residues" evidence="1">
    <location>
        <begin position="219"/>
        <end position="229"/>
    </location>
</feature>
<feature type="region of interest" description="Disordered" evidence="1">
    <location>
        <begin position="1"/>
        <end position="26"/>
    </location>
</feature>
<dbReference type="Gramene" id="OE9A102709T5">
    <property type="protein sequence ID" value="OE9A102709C5"/>
    <property type="gene ID" value="OE9A102709"/>
</dbReference>
<dbReference type="PANTHER" id="PTHR36066:SF2">
    <property type="entry name" value="TRANSCRIPTION FACTOR BHLH145"/>
    <property type="match status" value="1"/>
</dbReference>
<feature type="compositionally biased region" description="Polar residues" evidence="1">
    <location>
        <begin position="14"/>
        <end position="23"/>
    </location>
</feature>
<gene>
    <name evidence="2" type="ORF">OLEA9_A102709</name>
</gene>
<dbReference type="Gramene" id="OE9A102709T6">
    <property type="protein sequence ID" value="OE9A102709C6"/>
    <property type="gene ID" value="OE9A102709"/>
</dbReference>
<reference evidence="2 3" key="1">
    <citation type="submission" date="2019-12" db="EMBL/GenBank/DDBJ databases">
        <authorList>
            <person name="Alioto T."/>
            <person name="Alioto T."/>
            <person name="Gomez Garrido J."/>
        </authorList>
    </citation>
    <scope>NUCLEOTIDE SEQUENCE [LARGE SCALE GENOMIC DNA]</scope>
</reference>
<dbReference type="EMBL" id="CACTIH010009115">
    <property type="protein sequence ID" value="CAA3024719.1"/>
    <property type="molecule type" value="Genomic_DNA"/>
</dbReference>
<dbReference type="Gramene" id="OE9A102709T1">
    <property type="protein sequence ID" value="OE9A102709C1"/>
    <property type="gene ID" value="OE9A102709"/>
</dbReference>
<evidence type="ECO:0000313" key="3">
    <source>
        <dbReference type="Proteomes" id="UP000594638"/>
    </source>
</evidence>